<sequence length="106" mass="12027">MDEHLATRHCPMESQDEGATVDASIADLRGVAVPSLLDAHIASLMWSFAQLTPSRQKRFMELLNDYLYASPLKRRQMRGEWETELAAPCTCGHEPHPMPLRTRHKA</sequence>
<accession>A0ABD7BYB1</accession>
<dbReference type="EMBL" id="CP067993">
    <property type="protein sequence ID" value="QQQ40549.1"/>
    <property type="molecule type" value="Genomic_DNA"/>
</dbReference>
<gene>
    <name evidence="1" type="ORF">JJL50_11215</name>
</gene>
<organism evidence="1 2">
    <name type="scientific">Stenotrophomonas maltophilia</name>
    <name type="common">Pseudomonas maltophilia</name>
    <name type="synonym">Xanthomonas maltophilia</name>
    <dbReference type="NCBI Taxonomy" id="40324"/>
    <lineage>
        <taxon>Bacteria</taxon>
        <taxon>Pseudomonadati</taxon>
        <taxon>Pseudomonadota</taxon>
        <taxon>Gammaproteobacteria</taxon>
        <taxon>Lysobacterales</taxon>
        <taxon>Lysobacteraceae</taxon>
        <taxon>Stenotrophomonas</taxon>
        <taxon>Stenotrophomonas maltophilia group</taxon>
    </lineage>
</organism>
<proteinExistence type="predicted"/>
<dbReference type="Proteomes" id="UP000596095">
    <property type="component" value="Chromosome"/>
</dbReference>
<reference evidence="1 2" key="1">
    <citation type="submission" date="2021-01" db="EMBL/GenBank/DDBJ databases">
        <title>Genome Characterization of a novel Stenotrophomonas isolate with high keratinase activity.</title>
        <authorList>
            <person name="Cao Z.-J."/>
        </authorList>
    </citation>
    <scope>NUCLEOTIDE SEQUENCE [LARGE SCALE GENOMIC DNA]</scope>
    <source>
        <strain evidence="1 2">DHHJ</strain>
    </source>
</reference>
<dbReference type="AlphaFoldDB" id="A0ABD7BYB1"/>
<evidence type="ECO:0000313" key="1">
    <source>
        <dbReference type="EMBL" id="QQQ40549.1"/>
    </source>
</evidence>
<name>A0ABD7BYB1_STEMA</name>
<evidence type="ECO:0000313" key="2">
    <source>
        <dbReference type="Proteomes" id="UP000596095"/>
    </source>
</evidence>
<protein>
    <submittedName>
        <fullName evidence="1">Uncharacterized protein</fullName>
    </submittedName>
</protein>
<dbReference type="RefSeq" id="WP_201116209.1">
    <property type="nucleotide sequence ID" value="NZ_CP067993.1"/>
</dbReference>